<feature type="region of interest" description="Disordered" evidence="2">
    <location>
        <begin position="989"/>
        <end position="1009"/>
    </location>
</feature>
<keyword evidence="1" id="KW-0175">Coiled coil</keyword>
<evidence type="ECO:0000256" key="1">
    <source>
        <dbReference type="SAM" id="Coils"/>
    </source>
</evidence>
<feature type="region of interest" description="Disordered" evidence="2">
    <location>
        <begin position="77"/>
        <end position="126"/>
    </location>
</feature>
<dbReference type="Proteomes" id="UP000076874">
    <property type="component" value="Unassembled WGS sequence"/>
</dbReference>
<dbReference type="OrthoDB" id="76453at2759"/>
<feature type="compositionally biased region" description="Low complexity" evidence="2">
    <location>
        <begin position="308"/>
        <end position="319"/>
    </location>
</feature>
<comment type="caution">
    <text evidence="3">The sequence shown here is derived from an EMBL/GenBank/DDBJ whole genome shotgun (WGS) entry which is preliminary data.</text>
</comment>
<feature type="region of interest" description="Disordered" evidence="2">
    <location>
        <begin position="301"/>
        <end position="345"/>
    </location>
</feature>
<feature type="region of interest" description="Disordered" evidence="2">
    <location>
        <begin position="833"/>
        <end position="873"/>
    </location>
</feature>
<dbReference type="EMBL" id="AZHD01000005">
    <property type="protein sequence ID" value="OAA63739.1"/>
    <property type="molecule type" value="Genomic_DNA"/>
</dbReference>
<feature type="compositionally biased region" description="Polar residues" evidence="2">
    <location>
        <begin position="475"/>
        <end position="488"/>
    </location>
</feature>
<reference evidence="3 4" key="1">
    <citation type="journal article" date="2016" name="Genome Biol. Evol.">
        <title>Divergent and convergent evolution of fungal pathogenicity.</title>
        <authorList>
            <person name="Shang Y."/>
            <person name="Xiao G."/>
            <person name="Zheng P."/>
            <person name="Cen K."/>
            <person name="Zhan S."/>
            <person name="Wang C."/>
        </authorList>
    </citation>
    <scope>NUCLEOTIDE SEQUENCE [LARGE SCALE GENOMIC DNA]</scope>
    <source>
        <strain evidence="3 4">RCEF 264</strain>
    </source>
</reference>
<feature type="compositionally biased region" description="Low complexity" evidence="2">
    <location>
        <begin position="110"/>
        <end position="125"/>
    </location>
</feature>
<feature type="region of interest" description="Disordered" evidence="2">
    <location>
        <begin position="233"/>
        <end position="253"/>
    </location>
</feature>
<protein>
    <submittedName>
        <fullName evidence="3">Uncharacterized protein</fullName>
    </submittedName>
</protein>
<feature type="compositionally biased region" description="Polar residues" evidence="2">
    <location>
        <begin position="88"/>
        <end position="109"/>
    </location>
</feature>
<accession>A0A167WFW1</accession>
<keyword evidence="4" id="KW-1185">Reference proteome</keyword>
<feature type="region of interest" description="Disordered" evidence="2">
    <location>
        <begin position="1"/>
        <end position="39"/>
    </location>
</feature>
<name>A0A167WFW1_9HYPO</name>
<proteinExistence type="predicted"/>
<evidence type="ECO:0000313" key="3">
    <source>
        <dbReference type="EMBL" id="OAA63739.1"/>
    </source>
</evidence>
<sequence>MDSGNVQTANRPGRIPDRRRKTAQSQQKSVAPDFQYESDRSSTLDSLKFLMAANQRDEFRHGKSRQDDILFAAKRARAQMPPQFREPPSSTGSHGTITASSIHLDNNNDGTCSSTPSSSAFSAGPDAESTRASVHFQRGCHRVHKTTGRFSGSEDGDGSKGKKKTVSNILNGIANTSALFRTFKEWRPDDETDLEIFRDQEQIRDHDDHSSCAEDNPSTTNFGVLDNLAQYDKENHVPPRSSPPITARPLERRERAVLQPTVQNESDMSIVISAAVHEQSLGKKSIANAASSLRQEVLATATTQRTTNGKASKNSNNKKPQVTRQPSPLLDELTSPETSADTGEDVKPGIETVLAPEDRIGSAAVAGKTESRDAATSQSFIVPSKSFPLLHNIVTTGTLRFTPGAFFYGTSVDAQRKYQLPPGPVPNDEKEIFIDVENIRKEVIRLQEHDEMLQDEIFQGEKKYRTLLERFYSSTHKSSDSGFNSGSELAQPLKDSQEQNQALQTRIMELEVASDLARTRDKEQAQVIADLTTQRNAALQRAASFADKCNKLAADAEAVREKLATSSHRPNQLTRRVQQLEQMVAERDRVIKALKDEREAANSSRREECRLHKDHIARINAEKNMLSGDHAKCAEEKATLAATKNALAQRKAALKEQVHAMRQQCRDREATFHAVVDRQRTQIAKLQLLLKNKETSMRQLDEDFRKLRESWSSKDETLMRMTEVFQAWPGGFSSERWETMHTEATTEDEEKRGKRNDADNLTTDHDEYQSDFGEQEEEGIPNNHKLPFTSQQQKDIREDSDNDASDVGQSAMDHSVEENMTSAFIIPDLDFQTEENEDEDECPAELPDDEKPDGPKATSTETRNPTDEFAASQKTVSFRTNKVMHTVEGPTGSSASPASTLCKHSQVNCVICCQKAGPPLDNEKVTVAVPRPILANGAEAASVAAEGAASYAQRLAAKPGMSPGDALAYVMKLLNDERRHLWMQIQASRKEGAAEETRNETARRPRQVSREPEELWKAYVLKVEQLNRLDDVLEGQRVAGQDMSREMIDVTITRILQA</sequence>
<feature type="region of interest" description="Disordered" evidence="2">
    <location>
        <begin position="735"/>
        <end position="809"/>
    </location>
</feature>
<evidence type="ECO:0000313" key="4">
    <source>
        <dbReference type="Proteomes" id="UP000076874"/>
    </source>
</evidence>
<feature type="compositionally biased region" description="Acidic residues" evidence="2">
    <location>
        <begin position="833"/>
        <end position="851"/>
    </location>
</feature>
<gene>
    <name evidence="3" type="ORF">SPI_03902</name>
</gene>
<dbReference type="AlphaFoldDB" id="A0A167WFW1"/>
<evidence type="ECO:0000256" key="2">
    <source>
        <dbReference type="SAM" id="MobiDB-lite"/>
    </source>
</evidence>
<feature type="compositionally biased region" description="Polar residues" evidence="2">
    <location>
        <begin position="1"/>
        <end position="10"/>
    </location>
</feature>
<feature type="coiled-coil region" evidence="1">
    <location>
        <begin position="637"/>
        <end position="710"/>
    </location>
</feature>
<organism evidence="3 4">
    <name type="scientific">Niveomyces insectorum RCEF 264</name>
    <dbReference type="NCBI Taxonomy" id="1081102"/>
    <lineage>
        <taxon>Eukaryota</taxon>
        <taxon>Fungi</taxon>
        <taxon>Dikarya</taxon>
        <taxon>Ascomycota</taxon>
        <taxon>Pezizomycotina</taxon>
        <taxon>Sordariomycetes</taxon>
        <taxon>Hypocreomycetidae</taxon>
        <taxon>Hypocreales</taxon>
        <taxon>Cordycipitaceae</taxon>
        <taxon>Niveomyces</taxon>
    </lineage>
</organism>
<dbReference type="STRING" id="1081102.A0A167WFW1"/>
<feature type="compositionally biased region" description="Basic and acidic residues" evidence="2">
    <location>
        <begin position="749"/>
        <end position="768"/>
    </location>
</feature>
<feature type="region of interest" description="Disordered" evidence="2">
    <location>
        <begin position="475"/>
        <end position="497"/>
    </location>
</feature>